<proteinExistence type="predicted"/>
<feature type="domain" description="Nuclear transport factor 2" evidence="2">
    <location>
        <begin position="38"/>
        <end position="141"/>
    </location>
</feature>
<reference evidence="4" key="1">
    <citation type="submission" date="2025-08" db="UniProtKB">
        <authorList>
            <consortium name="RefSeq"/>
        </authorList>
    </citation>
    <scope>IDENTIFICATION</scope>
</reference>
<dbReference type="KEGG" id="aplc:110985699"/>
<dbReference type="InterPro" id="IPR002075">
    <property type="entry name" value="NTF2_dom"/>
</dbReference>
<dbReference type="GeneID" id="110985699"/>
<accession>A0A8B7ZAC2</accession>
<dbReference type="Gene3D" id="3.10.450.50">
    <property type="match status" value="1"/>
</dbReference>
<dbReference type="Pfam" id="PF02136">
    <property type="entry name" value="NTF2"/>
    <property type="match status" value="1"/>
</dbReference>
<keyword evidence="1" id="KW-0732">Signal</keyword>
<sequence length="147" mass="16546">MSTLIYLGVLLLAGCFLIPTGQAGLNPDLRDIPRLNWQYKTALESNDIDSILELYADNALILPNGHPGFVGKNKLASSLRSLPSVGTMEFNIRYLDFINWNNGLVLELISHTAWDDQGNVIFKGKTLLLWKWTGTWKIVLRMINSDQ</sequence>
<gene>
    <name evidence="4" type="primary">LOC110985699</name>
</gene>
<organism evidence="3 4">
    <name type="scientific">Acanthaster planci</name>
    <name type="common">Crown-of-thorns starfish</name>
    <dbReference type="NCBI Taxonomy" id="133434"/>
    <lineage>
        <taxon>Eukaryota</taxon>
        <taxon>Metazoa</taxon>
        <taxon>Echinodermata</taxon>
        <taxon>Eleutherozoa</taxon>
        <taxon>Asterozoa</taxon>
        <taxon>Asteroidea</taxon>
        <taxon>Valvatacea</taxon>
        <taxon>Valvatida</taxon>
        <taxon>Acanthasteridae</taxon>
        <taxon>Acanthaster</taxon>
    </lineage>
</organism>
<dbReference type="RefSeq" id="XP_022102603.1">
    <property type="nucleotide sequence ID" value="XM_022246911.1"/>
</dbReference>
<protein>
    <submittedName>
        <fullName evidence="4">Uncharacterized protein LOC110985699</fullName>
    </submittedName>
</protein>
<dbReference type="AlphaFoldDB" id="A0A8B7ZAC2"/>
<dbReference type="OrthoDB" id="10168941at2759"/>
<name>A0A8B7ZAC2_ACAPL</name>
<evidence type="ECO:0000313" key="3">
    <source>
        <dbReference type="Proteomes" id="UP000694845"/>
    </source>
</evidence>
<feature type="signal peptide" evidence="1">
    <location>
        <begin position="1"/>
        <end position="23"/>
    </location>
</feature>
<evidence type="ECO:0000259" key="2">
    <source>
        <dbReference type="Pfam" id="PF02136"/>
    </source>
</evidence>
<evidence type="ECO:0000256" key="1">
    <source>
        <dbReference type="SAM" id="SignalP"/>
    </source>
</evidence>
<evidence type="ECO:0000313" key="4">
    <source>
        <dbReference type="RefSeq" id="XP_022102603.1"/>
    </source>
</evidence>
<dbReference type="SUPFAM" id="SSF54427">
    <property type="entry name" value="NTF2-like"/>
    <property type="match status" value="1"/>
</dbReference>
<keyword evidence="3" id="KW-1185">Reference proteome</keyword>
<feature type="chain" id="PRO_5034340418" evidence="1">
    <location>
        <begin position="24"/>
        <end position="147"/>
    </location>
</feature>
<dbReference type="InterPro" id="IPR032710">
    <property type="entry name" value="NTF2-like_dom_sf"/>
</dbReference>
<dbReference type="Proteomes" id="UP000694845">
    <property type="component" value="Unplaced"/>
</dbReference>